<dbReference type="InterPro" id="IPR020103">
    <property type="entry name" value="PsdUridine_synth_cat_dom_sf"/>
</dbReference>
<evidence type="ECO:0000256" key="1">
    <source>
        <dbReference type="ARBA" id="ARBA00008348"/>
    </source>
</evidence>
<dbReference type="EC" id="5.4.99.-" evidence="5"/>
<dbReference type="InterPro" id="IPR020094">
    <property type="entry name" value="TruA/RsuA/RluB/E/F_N"/>
</dbReference>
<dbReference type="InterPro" id="IPR002942">
    <property type="entry name" value="S4_RNA-bd"/>
</dbReference>
<keyword evidence="3 5" id="KW-0413">Isomerase</keyword>
<dbReference type="SUPFAM" id="SSF55120">
    <property type="entry name" value="Pseudouridine synthase"/>
    <property type="match status" value="1"/>
</dbReference>
<dbReference type="RefSeq" id="WP_098922760.1">
    <property type="nucleotide sequence ID" value="NZ_CP023819.1"/>
</dbReference>
<dbReference type="CDD" id="cd00165">
    <property type="entry name" value="S4"/>
    <property type="match status" value="1"/>
</dbReference>
<evidence type="ECO:0000256" key="5">
    <source>
        <dbReference type="RuleBase" id="RU003887"/>
    </source>
</evidence>
<dbReference type="EMBL" id="CP023819">
    <property type="protein sequence ID" value="ATL89348.1"/>
    <property type="molecule type" value="Genomic_DNA"/>
</dbReference>
<evidence type="ECO:0000256" key="3">
    <source>
        <dbReference type="ARBA" id="ARBA00023235"/>
    </source>
</evidence>
<protein>
    <recommendedName>
        <fullName evidence="5">Pseudouridine synthase</fullName>
        <ecNumber evidence="5">5.4.99.-</ecNumber>
    </recommendedName>
</protein>
<dbReference type="InterPro" id="IPR000748">
    <property type="entry name" value="PsdUridine_synth_RsuA/RluB/E/F"/>
</dbReference>
<dbReference type="GO" id="GO:0000455">
    <property type="term" value="P:enzyme-directed rRNA pseudouridine synthesis"/>
    <property type="evidence" value="ECO:0007669"/>
    <property type="project" value="UniProtKB-ARBA"/>
</dbReference>
<dbReference type="NCBIfam" id="TIGR00093">
    <property type="entry name" value="pseudouridine synthase"/>
    <property type="match status" value="1"/>
</dbReference>
<feature type="domain" description="RNA-binding S4" evidence="6">
    <location>
        <begin position="1"/>
        <end position="58"/>
    </location>
</feature>
<dbReference type="PROSITE" id="PS01149">
    <property type="entry name" value="PSI_RSU"/>
    <property type="match status" value="1"/>
</dbReference>
<gene>
    <name evidence="7" type="ORF">CRH10_02995</name>
</gene>
<dbReference type="Gene3D" id="3.30.70.580">
    <property type="entry name" value="Pseudouridine synthase I, catalytic domain, N-terminal subdomain"/>
    <property type="match status" value="1"/>
</dbReference>
<dbReference type="SMART" id="SM00363">
    <property type="entry name" value="S4"/>
    <property type="match status" value="1"/>
</dbReference>
<dbReference type="InterPro" id="IPR018496">
    <property type="entry name" value="PsdUridine_synth_RsuA/RluB_CS"/>
</dbReference>
<dbReference type="InterPro" id="IPR006145">
    <property type="entry name" value="PsdUridine_synth_RsuA/RluA"/>
</dbReference>
<dbReference type="PANTHER" id="PTHR47683">
    <property type="entry name" value="PSEUDOURIDINE SYNTHASE FAMILY PROTEIN-RELATED"/>
    <property type="match status" value="1"/>
</dbReference>
<dbReference type="InterPro" id="IPR050343">
    <property type="entry name" value="RsuA_PseudoU_synthase"/>
</dbReference>
<dbReference type="CDD" id="cd02553">
    <property type="entry name" value="PseudoU_synth_RsuA"/>
    <property type="match status" value="1"/>
</dbReference>
<dbReference type="FunFam" id="3.10.290.10:FF:000003">
    <property type="entry name" value="Pseudouridine synthase"/>
    <property type="match status" value="1"/>
</dbReference>
<accession>A0A291T8B6</accession>
<dbReference type="Gene3D" id="3.30.70.1560">
    <property type="entry name" value="Alpha-L RNA-binding motif"/>
    <property type="match status" value="1"/>
</dbReference>
<evidence type="ECO:0000256" key="2">
    <source>
        <dbReference type="ARBA" id="ARBA00022884"/>
    </source>
</evidence>
<dbReference type="GO" id="GO:0003723">
    <property type="term" value="F:RNA binding"/>
    <property type="evidence" value="ECO:0007669"/>
    <property type="project" value="UniProtKB-KW"/>
</dbReference>
<organism evidence="7 8">
    <name type="scientific">Faecalibacterium prausnitzii</name>
    <dbReference type="NCBI Taxonomy" id="853"/>
    <lineage>
        <taxon>Bacteria</taxon>
        <taxon>Bacillati</taxon>
        <taxon>Bacillota</taxon>
        <taxon>Clostridia</taxon>
        <taxon>Eubacteriales</taxon>
        <taxon>Oscillospiraceae</taxon>
        <taxon>Faecalibacterium</taxon>
    </lineage>
</organism>
<dbReference type="Pfam" id="PF00849">
    <property type="entry name" value="PseudoU_synth_2"/>
    <property type="match status" value="1"/>
</dbReference>
<proteinExistence type="inferred from homology"/>
<comment type="similarity">
    <text evidence="1 5">Belongs to the pseudouridine synthase RsuA family.</text>
</comment>
<name>A0A291T8B6_9FIRM</name>
<evidence type="ECO:0000313" key="7">
    <source>
        <dbReference type="EMBL" id="ATL89348.1"/>
    </source>
</evidence>
<dbReference type="InterPro" id="IPR042092">
    <property type="entry name" value="PsdUridine_s_RsuA/RluB/E/F_cat"/>
</dbReference>
<dbReference type="GO" id="GO:0120159">
    <property type="term" value="F:rRNA pseudouridine synthase activity"/>
    <property type="evidence" value="ECO:0007669"/>
    <property type="project" value="UniProtKB-ARBA"/>
</dbReference>
<dbReference type="PROSITE" id="PS50889">
    <property type="entry name" value="S4"/>
    <property type="match status" value="1"/>
</dbReference>
<dbReference type="AlphaFoldDB" id="A0A291T8B6"/>
<dbReference type="SUPFAM" id="SSF55174">
    <property type="entry name" value="Alpha-L RNA-binding motif"/>
    <property type="match status" value="1"/>
</dbReference>
<dbReference type="Proteomes" id="UP000223709">
    <property type="component" value="Chromosome"/>
</dbReference>
<dbReference type="InterPro" id="IPR036986">
    <property type="entry name" value="S4_RNA-bd_sf"/>
</dbReference>
<dbReference type="Gene3D" id="3.10.290.10">
    <property type="entry name" value="RNA-binding S4 domain"/>
    <property type="match status" value="1"/>
</dbReference>
<evidence type="ECO:0000259" key="6">
    <source>
        <dbReference type="SMART" id="SM00363"/>
    </source>
</evidence>
<evidence type="ECO:0000256" key="4">
    <source>
        <dbReference type="PROSITE-ProRule" id="PRU00182"/>
    </source>
</evidence>
<dbReference type="PANTHER" id="PTHR47683:SF4">
    <property type="entry name" value="PSEUDOURIDINE SYNTHASE"/>
    <property type="match status" value="1"/>
</dbReference>
<evidence type="ECO:0000313" key="8">
    <source>
        <dbReference type="Proteomes" id="UP000223709"/>
    </source>
</evidence>
<sequence length="235" mass="25335">MRLDKYLAETAQCTRSEAKTLLSRGRVTVNGAVCKKGDTQLREGDSVAVDGAPLAYQQFVYLMLNKPEGVVSASTDKRDTTVVDLIGDAYPRRELFPAGRLDKTSTGFVLLTDDGGFAHEILAPKRHVSKTYTVVIDTPLTEEMRRGFAEGVTLADGTALSPAEVEALTPDGLTVKVRLRQGVYHQIKRMFGVYGAGVNALHRDAIGGLALDPALAPGQWRELSAEEVTAITTGD</sequence>
<dbReference type="Pfam" id="PF01479">
    <property type="entry name" value="S4"/>
    <property type="match status" value="1"/>
</dbReference>
<reference evidence="7 8" key="1">
    <citation type="submission" date="2017-10" db="EMBL/GenBank/DDBJ databases">
        <title>Complete Genome Sequence of Faecalibacterium prausnitzii isolated from the gut of healthy adult Indian.</title>
        <authorList>
            <person name="Bag S."/>
            <person name="Ghosh T.S."/>
            <person name="Das B."/>
        </authorList>
    </citation>
    <scope>NUCLEOTIDE SEQUENCE [LARGE SCALE GENOMIC DNA]</scope>
    <source>
        <strain evidence="7 8">Indica</strain>
    </source>
</reference>
<keyword evidence="2 4" id="KW-0694">RNA-binding</keyword>